<accession>A0ABQ1IUX2</accession>
<dbReference type="CDD" id="cd03207">
    <property type="entry name" value="GST_C_8"/>
    <property type="match status" value="1"/>
</dbReference>
<organism evidence="4 5">
    <name type="scientific">Blastomonas aquatica</name>
    <dbReference type="NCBI Taxonomy" id="1510276"/>
    <lineage>
        <taxon>Bacteria</taxon>
        <taxon>Pseudomonadati</taxon>
        <taxon>Pseudomonadota</taxon>
        <taxon>Alphaproteobacteria</taxon>
        <taxon>Sphingomonadales</taxon>
        <taxon>Sphingomonadaceae</taxon>
        <taxon>Blastomonas</taxon>
    </lineage>
</organism>
<dbReference type="CDD" id="cd03046">
    <property type="entry name" value="GST_N_GTT1_like"/>
    <property type="match status" value="1"/>
</dbReference>
<sequence length="212" mass="23265">MTSLIFYTNPMSRGQIARWMIEETGAAYEQRIVEYGPEMKSAEYLAVNPMGKVPAIVHDGKVVTEGAAICAYLADAFPDAGLAPTPHERADYYRWLFFGAGPLEQAVTNRSMGWEADSDRQAMVGYGSFDLVVDTLAGWLADHDYICGERFTAADVYVGAQVDWGLLFSTLPERAEFSAYAERLRSRPAYIRAKAIDNDLIAAAKAAQGSDA</sequence>
<gene>
    <name evidence="4" type="ORF">GCM10010833_04250</name>
</gene>
<evidence type="ECO:0000256" key="1">
    <source>
        <dbReference type="RuleBase" id="RU003494"/>
    </source>
</evidence>
<evidence type="ECO:0000313" key="4">
    <source>
        <dbReference type="EMBL" id="GGB52712.1"/>
    </source>
</evidence>
<evidence type="ECO:0000259" key="3">
    <source>
        <dbReference type="PROSITE" id="PS50405"/>
    </source>
</evidence>
<dbReference type="RefSeq" id="WP_188512699.1">
    <property type="nucleotide sequence ID" value="NZ_BMGD01000001.1"/>
</dbReference>
<dbReference type="SUPFAM" id="SSF52833">
    <property type="entry name" value="Thioredoxin-like"/>
    <property type="match status" value="1"/>
</dbReference>
<dbReference type="InterPro" id="IPR040079">
    <property type="entry name" value="Glutathione_S-Trfase"/>
</dbReference>
<dbReference type="InterPro" id="IPR004046">
    <property type="entry name" value="GST_C"/>
</dbReference>
<dbReference type="SFLD" id="SFLDS00019">
    <property type="entry name" value="Glutathione_Transferase_(cytos"/>
    <property type="match status" value="1"/>
</dbReference>
<protein>
    <submittedName>
        <fullName evidence="4">Glutathione S-transferase</fullName>
    </submittedName>
</protein>
<dbReference type="SFLD" id="SFLDG01150">
    <property type="entry name" value="Main.1:_Beta-like"/>
    <property type="match status" value="1"/>
</dbReference>
<dbReference type="PANTHER" id="PTHR44051">
    <property type="entry name" value="GLUTATHIONE S-TRANSFERASE-RELATED"/>
    <property type="match status" value="1"/>
</dbReference>
<dbReference type="PANTHER" id="PTHR44051:SF21">
    <property type="entry name" value="GLUTATHIONE S-TRANSFERASE FAMILY PROTEIN"/>
    <property type="match status" value="1"/>
</dbReference>
<dbReference type="Pfam" id="PF02798">
    <property type="entry name" value="GST_N"/>
    <property type="match status" value="1"/>
</dbReference>
<dbReference type="EMBL" id="BMGD01000001">
    <property type="protein sequence ID" value="GGB52712.1"/>
    <property type="molecule type" value="Genomic_DNA"/>
</dbReference>
<dbReference type="PROSITE" id="PS50405">
    <property type="entry name" value="GST_CTER"/>
    <property type="match status" value="1"/>
</dbReference>
<dbReference type="Pfam" id="PF00043">
    <property type="entry name" value="GST_C"/>
    <property type="match status" value="1"/>
</dbReference>
<dbReference type="InterPro" id="IPR036282">
    <property type="entry name" value="Glutathione-S-Trfase_C_sf"/>
</dbReference>
<proteinExistence type="inferred from homology"/>
<evidence type="ECO:0000259" key="2">
    <source>
        <dbReference type="PROSITE" id="PS50404"/>
    </source>
</evidence>
<dbReference type="Gene3D" id="3.40.30.10">
    <property type="entry name" value="Glutaredoxin"/>
    <property type="match status" value="1"/>
</dbReference>
<name>A0ABQ1IUX2_9SPHN</name>
<dbReference type="Gene3D" id="1.20.1050.10">
    <property type="match status" value="1"/>
</dbReference>
<reference evidence="5" key="1">
    <citation type="journal article" date="2019" name="Int. J. Syst. Evol. Microbiol.">
        <title>The Global Catalogue of Microorganisms (GCM) 10K type strain sequencing project: providing services to taxonomists for standard genome sequencing and annotation.</title>
        <authorList>
            <consortium name="The Broad Institute Genomics Platform"/>
            <consortium name="The Broad Institute Genome Sequencing Center for Infectious Disease"/>
            <person name="Wu L."/>
            <person name="Ma J."/>
        </authorList>
    </citation>
    <scope>NUCLEOTIDE SEQUENCE [LARGE SCALE GENOMIC DNA]</scope>
    <source>
        <strain evidence="5">CGMCC 1.12851</strain>
    </source>
</reference>
<feature type="domain" description="GST N-terminal" evidence="2">
    <location>
        <begin position="1"/>
        <end position="81"/>
    </location>
</feature>
<comment type="similarity">
    <text evidence="1">Belongs to the GST superfamily.</text>
</comment>
<dbReference type="InterPro" id="IPR036249">
    <property type="entry name" value="Thioredoxin-like_sf"/>
</dbReference>
<keyword evidence="5" id="KW-1185">Reference proteome</keyword>
<dbReference type="InterPro" id="IPR004045">
    <property type="entry name" value="Glutathione_S-Trfase_N"/>
</dbReference>
<dbReference type="InterPro" id="IPR010987">
    <property type="entry name" value="Glutathione-S-Trfase_C-like"/>
</dbReference>
<evidence type="ECO:0000313" key="5">
    <source>
        <dbReference type="Proteomes" id="UP000614261"/>
    </source>
</evidence>
<dbReference type="PROSITE" id="PS50404">
    <property type="entry name" value="GST_NTER"/>
    <property type="match status" value="1"/>
</dbReference>
<dbReference type="SUPFAM" id="SSF47616">
    <property type="entry name" value="GST C-terminal domain-like"/>
    <property type="match status" value="1"/>
</dbReference>
<feature type="domain" description="GST C-terminal" evidence="3">
    <location>
        <begin position="85"/>
        <end position="207"/>
    </location>
</feature>
<dbReference type="SFLD" id="SFLDG00358">
    <property type="entry name" value="Main_(cytGST)"/>
    <property type="match status" value="1"/>
</dbReference>
<dbReference type="Proteomes" id="UP000614261">
    <property type="component" value="Unassembled WGS sequence"/>
</dbReference>
<comment type="caution">
    <text evidence="4">The sequence shown here is derived from an EMBL/GenBank/DDBJ whole genome shotgun (WGS) entry which is preliminary data.</text>
</comment>